<name>A0A8J6N466_9BACT</name>
<evidence type="ECO:0000256" key="5">
    <source>
        <dbReference type="ARBA" id="ARBA00022741"/>
    </source>
</evidence>
<keyword evidence="2 12" id="KW-0004">4Fe-4S</keyword>
<keyword evidence="3 12" id="KW-0949">S-adenosyl-L-methionine</keyword>
<dbReference type="InterPro" id="IPR050105">
    <property type="entry name" value="MoCo_biosynth_MoaA/MoaC"/>
</dbReference>
<dbReference type="SFLD" id="SFLDG01386">
    <property type="entry name" value="main_SPASM_domain-containing"/>
    <property type="match status" value="1"/>
</dbReference>
<dbReference type="NCBIfam" id="TIGR02666">
    <property type="entry name" value="moaA"/>
    <property type="match status" value="1"/>
</dbReference>
<evidence type="ECO:0000256" key="2">
    <source>
        <dbReference type="ARBA" id="ARBA00022485"/>
    </source>
</evidence>
<evidence type="ECO:0000256" key="12">
    <source>
        <dbReference type="HAMAP-Rule" id="MF_01225"/>
    </source>
</evidence>
<comment type="similarity">
    <text evidence="12">Belongs to the radical SAM superfamily. MoaA family.</text>
</comment>
<feature type="binding site" evidence="12">
    <location>
        <position position="204"/>
    </location>
    <ligand>
        <name>S-adenosyl-L-methionine</name>
        <dbReference type="ChEBI" id="CHEBI:59789"/>
    </ligand>
</feature>
<evidence type="ECO:0000313" key="15">
    <source>
        <dbReference type="Proteomes" id="UP000603545"/>
    </source>
</evidence>
<feature type="binding site" evidence="12">
    <location>
        <begin position="272"/>
        <end position="274"/>
    </location>
    <ligand>
        <name>GTP</name>
        <dbReference type="ChEBI" id="CHEBI:37565"/>
    </ligand>
</feature>
<dbReference type="InterPro" id="IPR013483">
    <property type="entry name" value="MoaA"/>
</dbReference>
<dbReference type="PANTHER" id="PTHR22960">
    <property type="entry name" value="MOLYBDOPTERIN COFACTOR SYNTHESIS PROTEIN A"/>
    <property type="match status" value="1"/>
</dbReference>
<evidence type="ECO:0000256" key="3">
    <source>
        <dbReference type="ARBA" id="ARBA00022691"/>
    </source>
</evidence>
<proteinExistence type="inferred from homology"/>
<organism evidence="14 15">
    <name type="scientific">Candidatus Desulfaltia bathyphila</name>
    <dbReference type="NCBI Taxonomy" id="2841697"/>
    <lineage>
        <taxon>Bacteria</taxon>
        <taxon>Pseudomonadati</taxon>
        <taxon>Thermodesulfobacteriota</taxon>
        <taxon>Desulfobacteria</taxon>
        <taxon>Desulfobacterales</taxon>
        <taxon>Desulfobacterales incertae sedis</taxon>
        <taxon>Candidatus Desulfaltia</taxon>
    </lineage>
</organism>
<feature type="binding site" evidence="12">
    <location>
        <position position="267"/>
    </location>
    <ligand>
        <name>[4Fe-4S] cluster</name>
        <dbReference type="ChEBI" id="CHEBI:49883"/>
        <label>2</label>
        <note>4Fe-4S-substrate</note>
    </ligand>
</feature>
<feature type="binding site" evidence="12">
    <location>
        <position position="42"/>
    </location>
    <ligand>
        <name>[4Fe-4S] cluster</name>
        <dbReference type="ChEBI" id="CHEBI:49883"/>
        <label>1</label>
        <note>4Fe-4S-S-AdoMet</note>
    </ligand>
</feature>
<keyword evidence="9 12" id="KW-0501">Molybdenum cofactor biosynthesis</keyword>
<dbReference type="GO" id="GO:0051539">
    <property type="term" value="F:4 iron, 4 sulfur cluster binding"/>
    <property type="evidence" value="ECO:0007669"/>
    <property type="project" value="UniProtKB-UniRule"/>
</dbReference>
<dbReference type="NCBIfam" id="NF001199">
    <property type="entry name" value="PRK00164.2-1"/>
    <property type="match status" value="1"/>
</dbReference>
<comment type="catalytic activity">
    <reaction evidence="11 12">
        <text>GTP + AH2 + S-adenosyl-L-methionine = (8S)-3',8-cyclo-7,8-dihydroguanosine 5'-triphosphate + 5'-deoxyadenosine + L-methionine + A + H(+)</text>
        <dbReference type="Rhea" id="RHEA:49576"/>
        <dbReference type="ChEBI" id="CHEBI:13193"/>
        <dbReference type="ChEBI" id="CHEBI:15378"/>
        <dbReference type="ChEBI" id="CHEBI:17319"/>
        <dbReference type="ChEBI" id="CHEBI:17499"/>
        <dbReference type="ChEBI" id="CHEBI:37565"/>
        <dbReference type="ChEBI" id="CHEBI:57844"/>
        <dbReference type="ChEBI" id="CHEBI:59789"/>
        <dbReference type="ChEBI" id="CHEBI:131766"/>
        <dbReference type="EC" id="4.1.99.22"/>
    </reaction>
</comment>
<dbReference type="PANTHER" id="PTHR22960:SF0">
    <property type="entry name" value="MOLYBDENUM COFACTOR BIOSYNTHESIS PROTEIN 1"/>
    <property type="match status" value="1"/>
</dbReference>
<comment type="subunit">
    <text evidence="12">Monomer and homodimer.</text>
</comment>
<dbReference type="InterPro" id="IPR058240">
    <property type="entry name" value="rSAM_sf"/>
</dbReference>
<gene>
    <name evidence="12 14" type="primary">moaA</name>
    <name evidence="14" type="ORF">H8E80_00835</name>
</gene>
<dbReference type="SUPFAM" id="SSF102114">
    <property type="entry name" value="Radical SAM enzymes"/>
    <property type="match status" value="1"/>
</dbReference>
<dbReference type="PROSITE" id="PS01305">
    <property type="entry name" value="MOAA_NIFB_PQQE"/>
    <property type="match status" value="1"/>
</dbReference>
<feature type="domain" description="Radical SAM core" evidence="13">
    <location>
        <begin position="19"/>
        <end position="244"/>
    </location>
</feature>
<comment type="cofactor">
    <cofactor evidence="12">
        <name>[4Fe-4S] cluster</name>
        <dbReference type="ChEBI" id="CHEBI:49883"/>
    </cofactor>
    <text evidence="12">Binds 2 [4Fe-4S] clusters. Binds 1 [4Fe-4S] cluster coordinated with 3 cysteines and an exchangeable S-adenosyl-L-methionine and 1 [4Fe-4S] cluster coordinated with 3 cysteines and the GTP-derived substrate.</text>
</comment>
<feature type="binding site" evidence="12">
    <location>
        <position position="284"/>
    </location>
    <ligand>
        <name>[4Fe-4S] cluster</name>
        <dbReference type="ChEBI" id="CHEBI:49883"/>
        <label>2</label>
        <note>4Fe-4S-substrate</note>
    </ligand>
</feature>
<feature type="binding site" evidence="12">
    <location>
        <position position="35"/>
    </location>
    <ligand>
        <name>[4Fe-4S] cluster</name>
        <dbReference type="ChEBI" id="CHEBI:49883"/>
        <label>1</label>
        <note>4Fe-4S-S-AdoMet</note>
    </ligand>
</feature>
<keyword evidence="4 12" id="KW-0479">Metal-binding</keyword>
<feature type="binding site" evidence="12">
    <location>
        <position position="28"/>
    </location>
    <ligand>
        <name>GTP</name>
        <dbReference type="ChEBI" id="CHEBI:37565"/>
    </ligand>
</feature>
<feature type="binding site" evidence="12">
    <location>
        <position position="170"/>
    </location>
    <ligand>
        <name>GTP</name>
        <dbReference type="ChEBI" id="CHEBI:37565"/>
    </ligand>
</feature>
<keyword evidence="10 12" id="KW-0456">Lyase</keyword>
<evidence type="ECO:0000256" key="9">
    <source>
        <dbReference type="ARBA" id="ARBA00023150"/>
    </source>
</evidence>
<dbReference type="SFLD" id="SFLDG01383">
    <property type="entry name" value="cyclic_pyranopterin_phosphate"/>
    <property type="match status" value="1"/>
</dbReference>
<keyword evidence="8 12" id="KW-0342">GTP-binding</keyword>
<dbReference type="Pfam" id="PF04055">
    <property type="entry name" value="Radical_SAM"/>
    <property type="match status" value="1"/>
</dbReference>
<dbReference type="HAMAP" id="MF_01225_B">
    <property type="entry name" value="MoaA_B"/>
    <property type="match status" value="1"/>
</dbReference>
<sequence>MYKRNNGLIKLPNLQLIDKYDRRLNYLRISITDRCNLRCIYCVPDDLHRRLPHKEILRYEEILRLVRIGARLGISKVRITGGEPLIRKGVYDFLGELTKINGLVDVSLTTNGVVLKDNIKKIKSAGIKRINVSMDTLNRQKYKDITGYDMFDQVWEGIESAQSQGFNPIKINVVALEGINDDELIEIARLSFSSPLHIRFIEYMPIGTSRINTGTHLLAPEIQKRIKVLGELIPVEKGINDGPAERYKFKGAQGEIGFIHALSKHFCNECNRLRLTASGKLRACLLSDRQEDLKGPLRRGCLDSELADVFLRAVSHKPFDHNVICNQPVMVAGRMSAIGG</sequence>
<evidence type="ECO:0000313" key="14">
    <source>
        <dbReference type="EMBL" id="MBC8198581.1"/>
    </source>
</evidence>
<dbReference type="EMBL" id="JACNLL010000010">
    <property type="protein sequence ID" value="MBC8198581.1"/>
    <property type="molecule type" value="Genomic_DNA"/>
</dbReference>
<dbReference type="SFLD" id="SFLDG01067">
    <property type="entry name" value="SPASM/twitch_domain_containing"/>
    <property type="match status" value="1"/>
</dbReference>
<dbReference type="Proteomes" id="UP000603545">
    <property type="component" value="Unassembled WGS sequence"/>
</dbReference>
<comment type="function">
    <text evidence="12">Catalyzes the cyclization of GTP to (8S)-3',8-cyclo-7,8-dihydroguanosine 5'-triphosphate.</text>
</comment>
<dbReference type="SFLD" id="SFLDS00029">
    <property type="entry name" value="Radical_SAM"/>
    <property type="match status" value="1"/>
</dbReference>
<evidence type="ECO:0000256" key="4">
    <source>
        <dbReference type="ARBA" id="ARBA00022723"/>
    </source>
</evidence>
<dbReference type="UniPathway" id="UPA00344"/>
<dbReference type="Pfam" id="PF06463">
    <property type="entry name" value="Mob_synth_C"/>
    <property type="match status" value="1"/>
</dbReference>
<feature type="binding site" evidence="12">
    <location>
        <position position="41"/>
    </location>
    <ligand>
        <name>S-adenosyl-L-methionine</name>
        <dbReference type="ChEBI" id="CHEBI:59789"/>
    </ligand>
</feature>
<accession>A0A8J6N466</accession>
<evidence type="ECO:0000256" key="10">
    <source>
        <dbReference type="ARBA" id="ARBA00023239"/>
    </source>
</evidence>
<dbReference type="Gene3D" id="3.20.20.70">
    <property type="entry name" value="Aldolase class I"/>
    <property type="match status" value="1"/>
</dbReference>
<comment type="caution">
    <text evidence="14">The sequence shown here is derived from an EMBL/GenBank/DDBJ whole genome shotgun (WGS) entry which is preliminary data.</text>
</comment>
<evidence type="ECO:0000256" key="11">
    <source>
        <dbReference type="ARBA" id="ARBA00048697"/>
    </source>
</evidence>
<dbReference type="PROSITE" id="PS51918">
    <property type="entry name" value="RADICAL_SAM"/>
    <property type="match status" value="1"/>
</dbReference>
<reference evidence="14 15" key="1">
    <citation type="submission" date="2020-08" db="EMBL/GenBank/DDBJ databases">
        <title>Bridging the membrane lipid divide: bacteria of the FCB group superphylum have the potential to synthesize archaeal ether lipids.</title>
        <authorList>
            <person name="Villanueva L."/>
            <person name="Von Meijenfeldt F.A.B."/>
            <person name="Westbye A.B."/>
            <person name="Yadav S."/>
            <person name="Hopmans E.C."/>
            <person name="Dutilh B.E."/>
            <person name="Sinninghe Damste J.S."/>
        </authorList>
    </citation>
    <scope>NUCLEOTIDE SEQUENCE [LARGE SCALE GENOMIC DNA]</scope>
    <source>
        <strain evidence="14">NIOZ-UU82</strain>
    </source>
</reference>
<keyword evidence="7 12" id="KW-0411">Iron-sulfur</keyword>
<dbReference type="InterPro" id="IPR007197">
    <property type="entry name" value="rSAM"/>
</dbReference>
<feature type="binding site" evidence="12">
    <location>
        <position position="82"/>
    </location>
    <ligand>
        <name>S-adenosyl-L-methionine</name>
        <dbReference type="ChEBI" id="CHEBI:59789"/>
    </ligand>
</feature>
<comment type="pathway">
    <text evidence="12">Cofactor biosynthesis; molybdopterin biosynthesis.</text>
</comment>
<dbReference type="GO" id="GO:1904047">
    <property type="term" value="F:S-adenosyl-L-methionine binding"/>
    <property type="evidence" value="ECO:0007669"/>
    <property type="project" value="UniProtKB-UniRule"/>
</dbReference>
<feature type="binding site" evidence="12">
    <location>
        <position position="270"/>
    </location>
    <ligand>
        <name>[4Fe-4S] cluster</name>
        <dbReference type="ChEBI" id="CHEBI:49883"/>
        <label>2</label>
        <note>4Fe-4S-substrate</note>
    </ligand>
</feature>
<evidence type="ECO:0000256" key="6">
    <source>
        <dbReference type="ARBA" id="ARBA00023004"/>
    </source>
</evidence>
<dbReference type="SMART" id="SM00729">
    <property type="entry name" value="Elp3"/>
    <property type="match status" value="1"/>
</dbReference>
<dbReference type="InterPro" id="IPR013785">
    <property type="entry name" value="Aldolase_TIM"/>
</dbReference>
<evidence type="ECO:0000259" key="13">
    <source>
        <dbReference type="PROSITE" id="PS51918"/>
    </source>
</evidence>
<keyword evidence="6 12" id="KW-0408">Iron</keyword>
<dbReference type="InterPro" id="IPR000385">
    <property type="entry name" value="MoaA_NifB_PqqE_Fe-S-bd_CS"/>
</dbReference>
<dbReference type="CDD" id="cd01335">
    <property type="entry name" value="Radical_SAM"/>
    <property type="match status" value="1"/>
</dbReference>
<evidence type="ECO:0000256" key="1">
    <source>
        <dbReference type="ARBA" id="ARBA00012167"/>
    </source>
</evidence>
<dbReference type="GO" id="GO:0061799">
    <property type="term" value="F:cyclic pyranopterin monophosphate synthase activity"/>
    <property type="evidence" value="ECO:0007669"/>
    <property type="project" value="TreeGrafter"/>
</dbReference>
<dbReference type="CDD" id="cd21117">
    <property type="entry name" value="Twitch_MoaA"/>
    <property type="match status" value="1"/>
</dbReference>
<keyword evidence="5 12" id="KW-0547">Nucleotide-binding</keyword>
<dbReference type="InterPro" id="IPR010505">
    <property type="entry name" value="MoaA_twitch"/>
</dbReference>
<feature type="binding site" evidence="12">
    <location>
        <position position="109"/>
    </location>
    <ligand>
        <name>GTP</name>
        <dbReference type="ChEBI" id="CHEBI:37565"/>
    </ligand>
</feature>
<dbReference type="InterPro" id="IPR006638">
    <property type="entry name" value="Elp3/MiaA/NifB-like_rSAM"/>
</dbReference>
<dbReference type="GO" id="GO:0061798">
    <property type="term" value="F:GTP 3',8'-cyclase activity"/>
    <property type="evidence" value="ECO:0007669"/>
    <property type="project" value="UniProtKB-UniRule"/>
</dbReference>
<dbReference type="GO" id="GO:0005525">
    <property type="term" value="F:GTP binding"/>
    <property type="evidence" value="ECO:0007669"/>
    <property type="project" value="UniProtKB-UniRule"/>
</dbReference>
<dbReference type="AlphaFoldDB" id="A0A8J6N466"/>
<evidence type="ECO:0000256" key="7">
    <source>
        <dbReference type="ARBA" id="ARBA00023014"/>
    </source>
</evidence>
<dbReference type="InterPro" id="IPR040064">
    <property type="entry name" value="MoaA-like"/>
</dbReference>
<feature type="binding site" evidence="12">
    <location>
        <position position="78"/>
    </location>
    <ligand>
        <name>GTP</name>
        <dbReference type="ChEBI" id="CHEBI:37565"/>
    </ligand>
</feature>
<protein>
    <recommendedName>
        <fullName evidence="1 12">GTP 3',8-cyclase</fullName>
        <ecNumber evidence="1 12">4.1.99.22</ecNumber>
    </recommendedName>
    <alternativeName>
        <fullName evidence="12">Molybdenum cofactor biosynthesis protein A</fullName>
    </alternativeName>
</protein>
<dbReference type="EC" id="4.1.99.22" evidence="1 12"/>
<feature type="binding site" evidence="12">
    <location>
        <position position="133"/>
    </location>
    <ligand>
        <name>S-adenosyl-L-methionine</name>
        <dbReference type="ChEBI" id="CHEBI:59789"/>
    </ligand>
</feature>
<dbReference type="GO" id="GO:0046872">
    <property type="term" value="F:metal ion binding"/>
    <property type="evidence" value="ECO:0007669"/>
    <property type="project" value="UniProtKB-KW"/>
</dbReference>
<feature type="binding site" evidence="12">
    <location>
        <position position="39"/>
    </location>
    <ligand>
        <name>[4Fe-4S] cluster</name>
        <dbReference type="ChEBI" id="CHEBI:49883"/>
        <label>1</label>
        <note>4Fe-4S-S-AdoMet</note>
    </ligand>
</feature>
<evidence type="ECO:0000256" key="8">
    <source>
        <dbReference type="ARBA" id="ARBA00023134"/>
    </source>
</evidence>
<dbReference type="GO" id="GO:0006777">
    <property type="term" value="P:Mo-molybdopterin cofactor biosynthetic process"/>
    <property type="evidence" value="ECO:0007669"/>
    <property type="project" value="UniProtKB-UniRule"/>
</dbReference>